<dbReference type="HOGENOM" id="CLU_062644_0_0_1"/>
<dbReference type="OrthoDB" id="891726at2759"/>
<protein>
    <recommendedName>
        <fullName evidence="3">Plant basic secretory protein</fullName>
    </recommendedName>
</protein>
<dbReference type="STRING" id="686832.A0A0C3CUZ7"/>
<dbReference type="Proteomes" id="UP000053424">
    <property type="component" value="Unassembled WGS sequence"/>
</dbReference>
<evidence type="ECO:0000313" key="2">
    <source>
        <dbReference type="Proteomes" id="UP000053424"/>
    </source>
</evidence>
<dbReference type="Pfam" id="PF04450">
    <property type="entry name" value="BSP"/>
    <property type="match status" value="1"/>
</dbReference>
<accession>A0A0C3CUZ7</accession>
<dbReference type="AlphaFoldDB" id="A0A0C3CUZ7"/>
<reference evidence="2" key="2">
    <citation type="submission" date="2015-01" db="EMBL/GenBank/DDBJ databases">
        <title>Evolutionary Origins and Diversification of the Mycorrhizal Mutualists.</title>
        <authorList>
            <consortium name="DOE Joint Genome Institute"/>
            <consortium name="Mycorrhizal Genomics Consortium"/>
            <person name="Kohler A."/>
            <person name="Kuo A."/>
            <person name="Nagy L.G."/>
            <person name="Floudas D."/>
            <person name="Copeland A."/>
            <person name="Barry K.W."/>
            <person name="Cichocki N."/>
            <person name="Veneault-Fourrey C."/>
            <person name="LaButti K."/>
            <person name="Lindquist E.A."/>
            <person name="Lipzen A."/>
            <person name="Lundell T."/>
            <person name="Morin E."/>
            <person name="Murat C."/>
            <person name="Riley R."/>
            <person name="Ohm R."/>
            <person name="Sun H."/>
            <person name="Tunlid A."/>
            <person name="Henrissat B."/>
            <person name="Grigoriev I.V."/>
            <person name="Hibbett D.S."/>
            <person name="Martin F."/>
        </authorList>
    </citation>
    <scope>NUCLEOTIDE SEQUENCE [LARGE SCALE GENOMIC DNA]</scope>
    <source>
        <strain evidence="2">h7</strain>
    </source>
</reference>
<organism evidence="1 2">
    <name type="scientific">Hebeloma cylindrosporum</name>
    <dbReference type="NCBI Taxonomy" id="76867"/>
    <lineage>
        <taxon>Eukaryota</taxon>
        <taxon>Fungi</taxon>
        <taxon>Dikarya</taxon>
        <taxon>Basidiomycota</taxon>
        <taxon>Agaricomycotina</taxon>
        <taxon>Agaricomycetes</taxon>
        <taxon>Agaricomycetidae</taxon>
        <taxon>Agaricales</taxon>
        <taxon>Agaricineae</taxon>
        <taxon>Hymenogastraceae</taxon>
        <taxon>Hebeloma</taxon>
    </lineage>
</organism>
<keyword evidence="2" id="KW-1185">Reference proteome</keyword>
<dbReference type="InterPro" id="IPR007541">
    <property type="entry name" value="Uncharacterised_BSP"/>
</dbReference>
<reference evidence="1 2" key="1">
    <citation type="submission" date="2014-04" db="EMBL/GenBank/DDBJ databases">
        <authorList>
            <consortium name="DOE Joint Genome Institute"/>
            <person name="Kuo A."/>
            <person name="Gay G."/>
            <person name="Dore J."/>
            <person name="Kohler A."/>
            <person name="Nagy L.G."/>
            <person name="Floudas D."/>
            <person name="Copeland A."/>
            <person name="Barry K.W."/>
            <person name="Cichocki N."/>
            <person name="Veneault-Fourrey C."/>
            <person name="LaButti K."/>
            <person name="Lindquist E.A."/>
            <person name="Lipzen A."/>
            <person name="Lundell T."/>
            <person name="Morin E."/>
            <person name="Murat C."/>
            <person name="Sun H."/>
            <person name="Tunlid A."/>
            <person name="Henrissat B."/>
            <person name="Grigoriev I.V."/>
            <person name="Hibbett D.S."/>
            <person name="Martin F."/>
            <person name="Nordberg H.P."/>
            <person name="Cantor M.N."/>
            <person name="Hua S.X."/>
        </authorList>
    </citation>
    <scope>NUCLEOTIDE SEQUENCE [LARGE SCALE GENOMIC DNA]</scope>
    <source>
        <strain evidence="2">h7</strain>
    </source>
</reference>
<evidence type="ECO:0008006" key="3">
    <source>
        <dbReference type="Google" id="ProtNLM"/>
    </source>
</evidence>
<proteinExistence type="predicted"/>
<dbReference type="EMBL" id="KN831769">
    <property type="protein sequence ID" value="KIM47661.1"/>
    <property type="molecule type" value="Genomic_DNA"/>
</dbReference>
<gene>
    <name evidence="1" type="ORF">M413DRAFT_206152</name>
</gene>
<sequence>MAPAPSPPPQRPWPIPKLLLRIDDLDHEGADIFLNAVQPKVALREAILASFKWLYTPETAPRNVTQILLVLRPMEGVAHTFGTQFHKEIHFSLDYIKGSAKRARDEIMGVLVHEVVHCFQFNALDTCPGGLIEGMADFVRLHEGLSPPHWRRTAADRWDAGYEKTAYFLDWIENRYGEGTIRELNGWMKDREYHHHVFKELTGRPIHKLWSIYCKILEEPIDDFTLVQQVLD</sequence>
<evidence type="ECO:0000313" key="1">
    <source>
        <dbReference type="EMBL" id="KIM47661.1"/>
    </source>
</evidence>
<dbReference type="PANTHER" id="PTHR33321">
    <property type="match status" value="1"/>
</dbReference>
<dbReference type="PANTHER" id="PTHR33321:SF12">
    <property type="entry name" value="PLANT BASIC SECRETORY PROTEIN (BSP) FAMILY PROTEIN"/>
    <property type="match status" value="1"/>
</dbReference>
<name>A0A0C3CUZ7_HEBCY</name>